<accession>A0A2S9XMU1</accession>
<name>A0A2S9XMU1_9BACT</name>
<sequence length="329" mass="36166">MKILRALWPFVADTWRQSRQQVVFLIMLGMLALTVAVAVGLTHVVETTDDEGDTVETIGLRGFDDSGEALSMAWVSLYSSAIASDYVEDGEMPDPFSEEGQALQEELLAAADVEARKQPKRKGAEVVVYATSFTLYAISMLLFIAACAGYFPAMLEAGAVDIVLAKPIERWKIFLGKYLGGLALFSAALVGAYTLLFLGLGASTGVWHLAVFRVLPLQLLSAATLFSVIGLLGIARRSTSLAMIVGYVYYLVVDKVVKVLLFLPFGGDSWQRIQKGLRWVIPNFVDVRDTALLSIINPPSLHWQPIVVMLAWLVLALGAGYWLFHRRDY</sequence>
<dbReference type="EMBL" id="PVNK01000179">
    <property type="protein sequence ID" value="PRP94162.1"/>
    <property type="molecule type" value="Genomic_DNA"/>
</dbReference>
<reference evidence="2 3" key="1">
    <citation type="submission" date="2018-03" db="EMBL/GenBank/DDBJ databases">
        <title>Draft Genome Sequences of the Obligatory Marine Myxobacteria Enhygromyxa salina SWB005.</title>
        <authorList>
            <person name="Poehlein A."/>
            <person name="Moghaddam J.A."/>
            <person name="Harms H."/>
            <person name="Alanjari M."/>
            <person name="Koenig G.M."/>
            <person name="Daniel R."/>
            <person name="Schaeberle T.F."/>
        </authorList>
    </citation>
    <scope>NUCLEOTIDE SEQUENCE [LARGE SCALE GENOMIC DNA]</scope>
    <source>
        <strain evidence="2 3">SWB005</strain>
    </source>
</reference>
<keyword evidence="3" id="KW-1185">Reference proteome</keyword>
<feature type="transmembrane region" description="Helical" evidence="1">
    <location>
        <begin position="21"/>
        <end position="45"/>
    </location>
</feature>
<proteinExistence type="predicted"/>
<dbReference type="Proteomes" id="UP000237968">
    <property type="component" value="Unassembled WGS sequence"/>
</dbReference>
<keyword evidence="1" id="KW-1133">Transmembrane helix</keyword>
<dbReference type="GO" id="GO:0005886">
    <property type="term" value="C:plasma membrane"/>
    <property type="evidence" value="ECO:0007669"/>
    <property type="project" value="UniProtKB-SubCell"/>
</dbReference>
<feature type="transmembrane region" description="Helical" evidence="1">
    <location>
        <begin position="174"/>
        <end position="198"/>
    </location>
</feature>
<dbReference type="OrthoDB" id="9805862at2"/>
<dbReference type="Pfam" id="PF12679">
    <property type="entry name" value="ABC2_membrane_2"/>
    <property type="match status" value="1"/>
</dbReference>
<feature type="transmembrane region" description="Helical" evidence="1">
    <location>
        <begin position="210"/>
        <end position="235"/>
    </location>
</feature>
<evidence type="ECO:0000313" key="2">
    <source>
        <dbReference type="EMBL" id="PRP94162.1"/>
    </source>
</evidence>
<gene>
    <name evidence="2" type="ORF">ENSA5_41170</name>
</gene>
<feature type="transmembrane region" description="Helical" evidence="1">
    <location>
        <begin position="126"/>
        <end position="153"/>
    </location>
</feature>
<keyword evidence="1" id="KW-0472">Membrane</keyword>
<feature type="transmembrane region" description="Helical" evidence="1">
    <location>
        <begin position="247"/>
        <end position="267"/>
    </location>
</feature>
<organism evidence="2 3">
    <name type="scientific">Enhygromyxa salina</name>
    <dbReference type="NCBI Taxonomy" id="215803"/>
    <lineage>
        <taxon>Bacteria</taxon>
        <taxon>Pseudomonadati</taxon>
        <taxon>Myxococcota</taxon>
        <taxon>Polyangia</taxon>
        <taxon>Nannocystales</taxon>
        <taxon>Nannocystaceae</taxon>
        <taxon>Enhygromyxa</taxon>
    </lineage>
</organism>
<dbReference type="GO" id="GO:0140359">
    <property type="term" value="F:ABC-type transporter activity"/>
    <property type="evidence" value="ECO:0007669"/>
    <property type="project" value="InterPro"/>
</dbReference>
<keyword evidence="1" id="KW-0812">Transmembrane</keyword>
<dbReference type="RefSeq" id="WP_106393409.1">
    <property type="nucleotide sequence ID" value="NZ_PVNK01000179.1"/>
</dbReference>
<evidence type="ECO:0000313" key="3">
    <source>
        <dbReference type="Proteomes" id="UP000237968"/>
    </source>
</evidence>
<feature type="transmembrane region" description="Helical" evidence="1">
    <location>
        <begin position="303"/>
        <end position="324"/>
    </location>
</feature>
<dbReference type="AlphaFoldDB" id="A0A2S9XMU1"/>
<protein>
    <submittedName>
        <fullName evidence="2">ABC-2 family transporter protein</fullName>
    </submittedName>
</protein>
<comment type="caution">
    <text evidence="2">The sequence shown here is derived from an EMBL/GenBank/DDBJ whole genome shotgun (WGS) entry which is preliminary data.</text>
</comment>
<evidence type="ECO:0000256" key="1">
    <source>
        <dbReference type="SAM" id="Phobius"/>
    </source>
</evidence>
<dbReference type="PANTHER" id="PTHR43471">
    <property type="entry name" value="ABC TRANSPORTER PERMEASE"/>
    <property type="match status" value="1"/>
</dbReference>